<dbReference type="InterPro" id="IPR036691">
    <property type="entry name" value="Endo/exonu/phosph_ase_sf"/>
</dbReference>
<dbReference type="SUPFAM" id="SSF56219">
    <property type="entry name" value="DNase I-like"/>
    <property type="match status" value="1"/>
</dbReference>
<dbReference type="Proteomes" id="UP000821866">
    <property type="component" value="Unassembled WGS sequence"/>
</dbReference>
<name>A0A9J6CZZ9_RHIMP</name>
<keyword evidence="3" id="KW-1185">Reference proteome</keyword>
<evidence type="ECO:0000256" key="1">
    <source>
        <dbReference type="SAM" id="MobiDB-lite"/>
    </source>
</evidence>
<evidence type="ECO:0000313" key="3">
    <source>
        <dbReference type="Proteomes" id="UP000821866"/>
    </source>
</evidence>
<sequence length="153" mass="16730">MKTVSSPSQTQSQPAVELQVVPSETEPPKAACKLQADLQAREPAPDVIALQETSTLSTLSGYVSYHQLDTHASPCTFTLIHSSITAVQHELEATDIQHTILEVLPRKRTGKSPFVLNAYSSLREKATDLSRLFNEMIALVEDAELLLLGDFNA</sequence>
<dbReference type="EMBL" id="JABSTU010004107">
    <property type="protein sequence ID" value="KAH7964238.1"/>
    <property type="molecule type" value="Genomic_DNA"/>
</dbReference>
<organism evidence="2 3">
    <name type="scientific">Rhipicephalus microplus</name>
    <name type="common">Cattle tick</name>
    <name type="synonym">Boophilus microplus</name>
    <dbReference type="NCBI Taxonomy" id="6941"/>
    <lineage>
        <taxon>Eukaryota</taxon>
        <taxon>Metazoa</taxon>
        <taxon>Ecdysozoa</taxon>
        <taxon>Arthropoda</taxon>
        <taxon>Chelicerata</taxon>
        <taxon>Arachnida</taxon>
        <taxon>Acari</taxon>
        <taxon>Parasitiformes</taxon>
        <taxon>Ixodida</taxon>
        <taxon>Ixodoidea</taxon>
        <taxon>Ixodidae</taxon>
        <taxon>Rhipicephalinae</taxon>
        <taxon>Rhipicephalus</taxon>
        <taxon>Boophilus</taxon>
    </lineage>
</organism>
<feature type="compositionally biased region" description="Low complexity" evidence="1">
    <location>
        <begin position="1"/>
        <end position="14"/>
    </location>
</feature>
<comment type="caution">
    <text evidence="2">The sequence shown here is derived from an EMBL/GenBank/DDBJ whole genome shotgun (WGS) entry which is preliminary data.</text>
</comment>
<proteinExistence type="predicted"/>
<evidence type="ECO:0000313" key="2">
    <source>
        <dbReference type="EMBL" id="KAH7964238.1"/>
    </source>
</evidence>
<dbReference type="Gene3D" id="3.60.10.10">
    <property type="entry name" value="Endonuclease/exonuclease/phosphatase"/>
    <property type="match status" value="1"/>
</dbReference>
<protein>
    <submittedName>
        <fullName evidence="2">Uncharacterized protein</fullName>
    </submittedName>
</protein>
<reference evidence="2" key="1">
    <citation type="journal article" date="2020" name="Cell">
        <title>Large-Scale Comparative Analyses of Tick Genomes Elucidate Their Genetic Diversity and Vector Capacities.</title>
        <authorList>
            <consortium name="Tick Genome and Microbiome Consortium (TIGMIC)"/>
            <person name="Jia N."/>
            <person name="Wang J."/>
            <person name="Shi W."/>
            <person name="Du L."/>
            <person name="Sun Y."/>
            <person name="Zhan W."/>
            <person name="Jiang J.F."/>
            <person name="Wang Q."/>
            <person name="Zhang B."/>
            <person name="Ji P."/>
            <person name="Bell-Sakyi L."/>
            <person name="Cui X.M."/>
            <person name="Yuan T.T."/>
            <person name="Jiang B.G."/>
            <person name="Yang W.F."/>
            <person name="Lam T.T."/>
            <person name="Chang Q.C."/>
            <person name="Ding S.J."/>
            <person name="Wang X.J."/>
            <person name="Zhu J.G."/>
            <person name="Ruan X.D."/>
            <person name="Zhao L."/>
            <person name="Wei J.T."/>
            <person name="Ye R.Z."/>
            <person name="Que T.C."/>
            <person name="Du C.H."/>
            <person name="Zhou Y.H."/>
            <person name="Cheng J.X."/>
            <person name="Dai P.F."/>
            <person name="Guo W.B."/>
            <person name="Han X.H."/>
            <person name="Huang E.J."/>
            <person name="Li L.F."/>
            <person name="Wei W."/>
            <person name="Gao Y.C."/>
            <person name="Liu J.Z."/>
            <person name="Shao H.Z."/>
            <person name="Wang X."/>
            <person name="Wang C.C."/>
            <person name="Yang T.C."/>
            <person name="Huo Q.B."/>
            <person name="Li W."/>
            <person name="Chen H.Y."/>
            <person name="Chen S.E."/>
            <person name="Zhou L.G."/>
            <person name="Ni X.B."/>
            <person name="Tian J.H."/>
            <person name="Sheng Y."/>
            <person name="Liu T."/>
            <person name="Pan Y.S."/>
            <person name="Xia L.Y."/>
            <person name="Li J."/>
            <person name="Zhao F."/>
            <person name="Cao W.C."/>
        </authorList>
    </citation>
    <scope>NUCLEOTIDE SEQUENCE</scope>
    <source>
        <strain evidence="2">Rmic-2018</strain>
    </source>
</reference>
<reference evidence="2" key="2">
    <citation type="submission" date="2021-09" db="EMBL/GenBank/DDBJ databases">
        <authorList>
            <person name="Jia N."/>
            <person name="Wang J."/>
            <person name="Shi W."/>
            <person name="Du L."/>
            <person name="Sun Y."/>
            <person name="Zhan W."/>
            <person name="Jiang J."/>
            <person name="Wang Q."/>
            <person name="Zhang B."/>
            <person name="Ji P."/>
            <person name="Sakyi L.B."/>
            <person name="Cui X."/>
            <person name="Yuan T."/>
            <person name="Jiang B."/>
            <person name="Yang W."/>
            <person name="Lam T.T.-Y."/>
            <person name="Chang Q."/>
            <person name="Ding S."/>
            <person name="Wang X."/>
            <person name="Zhu J."/>
            <person name="Ruan X."/>
            <person name="Zhao L."/>
            <person name="Wei J."/>
            <person name="Que T."/>
            <person name="Du C."/>
            <person name="Cheng J."/>
            <person name="Dai P."/>
            <person name="Han X."/>
            <person name="Huang E."/>
            <person name="Gao Y."/>
            <person name="Liu J."/>
            <person name="Shao H."/>
            <person name="Ye R."/>
            <person name="Li L."/>
            <person name="Wei W."/>
            <person name="Wang X."/>
            <person name="Wang C."/>
            <person name="Huo Q."/>
            <person name="Li W."/>
            <person name="Guo W."/>
            <person name="Chen H."/>
            <person name="Chen S."/>
            <person name="Zhou L."/>
            <person name="Zhou L."/>
            <person name="Ni X."/>
            <person name="Tian J."/>
            <person name="Zhou Y."/>
            <person name="Sheng Y."/>
            <person name="Liu T."/>
            <person name="Pan Y."/>
            <person name="Xia L."/>
            <person name="Li J."/>
            <person name="Zhao F."/>
            <person name="Cao W."/>
        </authorList>
    </citation>
    <scope>NUCLEOTIDE SEQUENCE</scope>
    <source>
        <strain evidence="2">Rmic-2018</strain>
        <tissue evidence="2">Larvae</tissue>
    </source>
</reference>
<dbReference type="AlphaFoldDB" id="A0A9J6CZZ9"/>
<accession>A0A9J6CZZ9</accession>
<feature type="region of interest" description="Disordered" evidence="1">
    <location>
        <begin position="1"/>
        <end position="24"/>
    </location>
</feature>
<gene>
    <name evidence="2" type="ORF">HPB51_027524</name>
</gene>